<reference evidence="3 4" key="1">
    <citation type="journal article" date="2016" name="Nat. Commun.">
        <title>Thousands of microbial genomes shed light on interconnected biogeochemical processes in an aquifer system.</title>
        <authorList>
            <person name="Anantharaman K."/>
            <person name="Brown C.T."/>
            <person name="Hug L.A."/>
            <person name="Sharon I."/>
            <person name="Castelle C.J."/>
            <person name="Probst A.J."/>
            <person name="Thomas B.C."/>
            <person name="Singh A."/>
            <person name="Wilkins M.J."/>
            <person name="Karaoz U."/>
            <person name="Brodie E.L."/>
            <person name="Williams K.H."/>
            <person name="Hubbard S.S."/>
            <person name="Banfield J.F."/>
        </authorList>
    </citation>
    <scope>NUCLEOTIDE SEQUENCE [LARGE SCALE GENOMIC DNA]</scope>
</reference>
<dbReference type="SUPFAM" id="SSF51735">
    <property type="entry name" value="NAD(P)-binding Rossmann-fold domains"/>
    <property type="match status" value="1"/>
</dbReference>
<dbReference type="PROSITE" id="PS51176">
    <property type="entry name" value="PDH_ADH"/>
    <property type="match status" value="1"/>
</dbReference>
<evidence type="ECO:0000256" key="1">
    <source>
        <dbReference type="ARBA" id="ARBA00023002"/>
    </source>
</evidence>
<keyword evidence="1" id="KW-0560">Oxidoreductase</keyword>
<accession>A0A1F6G9P7</accession>
<name>A0A1F6G9P7_9PROT</name>
<comment type="caution">
    <text evidence="3">The sequence shown here is derived from an EMBL/GenBank/DDBJ whole genome shotgun (WGS) entry which is preliminary data.</text>
</comment>
<dbReference type="Pfam" id="PF02153">
    <property type="entry name" value="PDH_N"/>
    <property type="match status" value="1"/>
</dbReference>
<dbReference type="GO" id="GO:0004665">
    <property type="term" value="F:prephenate dehydrogenase (NADP+) activity"/>
    <property type="evidence" value="ECO:0007669"/>
    <property type="project" value="InterPro"/>
</dbReference>
<organism evidence="3 4">
    <name type="scientific">Candidatus Lambdaproteobacteria bacterium RIFOXYD2_FULL_50_16</name>
    <dbReference type="NCBI Taxonomy" id="1817772"/>
    <lineage>
        <taxon>Bacteria</taxon>
        <taxon>Pseudomonadati</taxon>
        <taxon>Pseudomonadota</taxon>
        <taxon>Candidatus Lambdaproteobacteria</taxon>
    </lineage>
</organism>
<dbReference type="InterPro" id="IPR003099">
    <property type="entry name" value="Prephen_DH"/>
</dbReference>
<dbReference type="PANTHER" id="PTHR21363:SF0">
    <property type="entry name" value="PREPHENATE DEHYDROGENASE [NADP(+)]"/>
    <property type="match status" value="1"/>
</dbReference>
<sequence>MRDKVIQRIGIIGGRGMMGRMFKPAWEAQGKTVLVSGSKDHDAEKRLVLESELVIVSVPIEKTAEVIGRISKWLTPDHLLSDFTSVKAAVVPKMLQTNAEVIACHPMFGEVESLKGHNVILLPASGKTKRLAPYQRLYADLGLNVVVMEDWKKHDESMSVIQGLMHFQHILFSRILTERKVDLETVLQICSPVYQANFAFACRILQRDPHLYTHILMDNPENRSVLKQFVAEAQAHLKMVEQRDEETFEKQFLESRDYLGDLGKLFSAQSDYLIEKLKEYEG</sequence>
<evidence type="ECO:0000313" key="3">
    <source>
        <dbReference type="EMBL" id="OGG94842.1"/>
    </source>
</evidence>
<dbReference type="Pfam" id="PF20463">
    <property type="entry name" value="PDH_C"/>
    <property type="match status" value="1"/>
</dbReference>
<dbReference type="AlphaFoldDB" id="A0A1F6G9P7"/>
<dbReference type="GO" id="GO:0006571">
    <property type="term" value="P:tyrosine biosynthetic process"/>
    <property type="evidence" value="ECO:0007669"/>
    <property type="project" value="InterPro"/>
</dbReference>
<dbReference type="InterPro" id="IPR046826">
    <property type="entry name" value="PDH_N"/>
</dbReference>
<dbReference type="EMBL" id="MFNE01000033">
    <property type="protein sequence ID" value="OGG94842.1"/>
    <property type="molecule type" value="Genomic_DNA"/>
</dbReference>
<dbReference type="InterPro" id="IPR050812">
    <property type="entry name" value="Preph/Arog_dehydrog"/>
</dbReference>
<feature type="domain" description="Prephenate/arogenate dehydrogenase" evidence="2">
    <location>
        <begin position="7"/>
        <end position="270"/>
    </location>
</feature>
<dbReference type="Gene3D" id="1.10.3660.10">
    <property type="entry name" value="6-phosphogluconate dehydrogenase C-terminal like domain"/>
    <property type="match status" value="1"/>
</dbReference>
<proteinExistence type="predicted"/>
<evidence type="ECO:0000259" key="2">
    <source>
        <dbReference type="PROSITE" id="PS51176"/>
    </source>
</evidence>
<dbReference type="Proteomes" id="UP000178449">
    <property type="component" value="Unassembled WGS sequence"/>
</dbReference>
<dbReference type="GO" id="GO:0008977">
    <property type="term" value="F:prephenate dehydrogenase (NAD+) activity"/>
    <property type="evidence" value="ECO:0007669"/>
    <property type="project" value="InterPro"/>
</dbReference>
<gene>
    <name evidence="3" type="ORF">A2527_12920</name>
</gene>
<dbReference type="PANTHER" id="PTHR21363">
    <property type="entry name" value="PREPHENATE DEHYDROGENASE"/>
    <property type="match status" value="1"/>
</dbReference>
<dbReference type="InterPro" id="IPR046825">
    <property type="entry name" value="PDH_C"/>
</dbReference>
<dbReference type="InterPro" id="IPR008927">
    <property type="entry name" value="6-PGluconate_DH-like_C_sf"/>
</dbReference>
<dbReference type="SUPFAM" id="SSF48179">
    <property type="entry name" value="6-phosphogluconate dehydrogenase C-terminal domain-like"/>
    <property type="match status" value="1"/>
</dbReference>
<evidence type="ECO:0000313" key="4">
    <source>
        <dbReference type="Proteomes" id="UP000178449"/>
    </source>
</evidence>
<dbReference type="InterPro" id="IPR036291">
    <property type="entry name" value="NAD(P)-bd_dom_sf"/>
</dbReference>
<protein>
    <recommendedName>
        <fullName evidence="2">Prephenate/arogenate dehydrogenase domain-containing protein</fullName>
    </recommendedName>
</protein>
<dbReference type="Gene3D" id="3.40.50.720">
    <property type="entry name" value="NAD(P)-binding Rossmann-like Domain"/>
    <property type="match status" value="1"/>
</dbReference>
<dbReference type="STRING" id="1817772.A2527_12920"/>
<dbReference type="GO" id="GO:0070403">
    <property type="term" value="F:NAD+ binding"/>
    <property type="evidence" value="ECO:0007669"/>
    <property type="project" value="InterPro"/>
</dbReference>